<evidence type="ECO:0000259" key="5">
    <source>
        <dbReference type="Pfam" id="PF03330"/>
    </source>
</evidence>
<proteinExistence type="inferred from homology"/>
<evidence type="ECO:0000313" key="7">
    <source>
        <dbReference type="Proteomes" id="UP000199071"/>
    </source>
</evidence>
<sequence length="381" mass="40665">MLKSGRFMPDRAPLLMRGALIAVGLVFLASCSSSGPATKFSEAEYGVKASPRVASGKSVPKGGGREMVGKPYRVAGKTYVPQDDPDYKATGLASWYGPNFHGRKTANGEVFDMNDLTAAHPTLPLPSYVRVTNLSNNRSVVVRVNDRGPFSRNRVIDVSATTAALLDFKRAGVAKVQVEYVGRAEMDGRDRDMLMATYQGPPGTAPTKSRSLFASRKPTRHLTIAQQPIVVAATPRTEPLAVVPTEVSTGFNDQIGPLILKSGFVNSYAETNRFTPAHAAAAELAAESTPARLSTFTKRDAARTLLAATTIQLGVFLDQRNAARVGDDFARFGEVVTTDQARDGRTLRIVQVVIRDTAIAPEAVIKAASAAGLSGAFVVSR</sequence>
<dbReference type="InterPro" id="IPR034718">
    <property type="entry name" value="RlpA"/>
</dbReference>
<dbReference type="GO" id="GO:0071555">
    <property type="term" value="P:cell wall organization"/>
    <property type="evidence" value="ECO:0007669"/>
    <property type="project" value="UniProtKB-KW"/>
</dbReference>
<dbReference type="PROSITE" id="PS51257">
    <property type="entry name" value="PROKAR_LIPOPROTEIN"/>
    <property type="match status" value="1"/>
</dbReference>
<dbReference type="RefSeq" id="WP_244521148.1">
    <property type="nucleotide sequence ID" value="NZ_FMXQ01000002.1"/>
</dbReference>
<evidence type="ECO:0000256" key="4">
    <source>
        <dbReference type="RuleBase" id="RU003495"/>
    </source>
</evidence>
<keyword evidence="3" id="KW-0472">Membrane</keyword>
<dbReference type="InterPro" id="IPR012997">
    <property type="entry name" value="RplA"/>
</dbReference>
<comment type="similarity">
    <text evidence="3 4">Belongs to the RlpA family.</text>
</comment>
<accession>A0A1G6B035</accession>
<reference evidence="6 7" key="1">
    <citation type="submission" date="2016-10" db="EMBL/GenBank/DDBJ databases">
        <authorList>
            <person name="de Groot N.N."/>
        </authorList>
    </citation>
    <scope>NUCLEOTIDE SEQUENCE [LARGE SCALE GENOMIC DNA]</scope>
    <source>
        <strain evidence="6 7">ATCC 35022</strain>
    </source>
</reference>
<comment type="function">
    <text evidence="3">Lytic transglycosylase with a strong preference for naked glycan strands that lack stem peptides.</text>
</comment>
<evidence type="ECO:0000256" key="1">
    <source>
        <dbReference type="ARBA" id="ARBA00023239"/>
    </source>
</evidence>
<keyword evidence="2 3" id="KW-0961">Cell wall biogenesis/degradation</keyword>
<dbReference type="CDD" id="cd22268">
    <property type="entry name" value="DPBB_RlpA-like"/>
    <property type="match status" value="1"/>
</dbReference>
<dbReference type="EC" id="4.2.2.-" evidence="3"/>
<evidence type="ECO:0000313" key="6">
    <source>
        <dbReference type="EMBL" id="SDB13849.1"/>
    </source>
</evidence>
<evidence type="ECO:0000256" key="2">
    <source>
        <dbReference type="ARBA" id="ARBA00023316"/>
    </source>
</evidence>
<comment type="subcellular location">
    <subcellularLocation>
        <location evidence="3">Cell membrane</location>
        <topology evidence="3">Lipid-anchor</topology>
    </subcellularLocation>
</comment>
<name>A0A1G6B035_9HYPH</name>
<keyword evidence="3 6" id="KW-0449">Lipoprotein</keyword>
<keyword evidence="1 3" id="KW-0456">Lyase</keyword>
<dbReference type="GO" id="GO:0005886">
    <property type="term" value="C:plasma membrane"/>
    <property type="evidence" value="ECO:0007669"/>
    <property type="project" value="UniProtKB-SubCell"/>
</dbReference>
<dbReference type="NCBIfam" id="TIGR00413">
    <property type="entry name" value="rlpA"/>
    <property type="match status" value="1"/>
</dbReference>
<dbReference type="GO" id="GO:0000270">
    <property type="term" value="P:peptidoglycan metabolic process"/>
    <property type="evidence" value="ECO:0007669"/>
    <property type="project" value="UniProtKB-UniRule"/>
</dbReference>
<protein>
    <recommendedName>
        <fullName evidence="3">Endolytic peptidoglycan transglycosylase RlpA</fullName>
        <ecNumber evidence="3">4.2.2.-</ecNumber>
    </recommendedName>
</protein>
<dbReference type="EMBL" id="FMXQ01000002">
    <property type="protein sequence ID" value="SDB13849.1"/>
    <property type="molecule type" value="Genomic_DNA"/>
</dbReference>
<organism evidence="6 7">
    <name type="scientific">Bauldia litoralis</name>
    <dbReference type="NCBI Taxonomy" id="665467"/>
    <lineage>
        <taxon>Bacteria</taxon>
        <taxon>Pseudomonadati</taxon>
        <taxon>Pseudomonadota</taxon>
        <taxon>Alphaproteobacteria</taxon>
        <taxon>Hyphomicrobiales</taxon>
        <taxon>Kaistiaceae</taxon>
        <taxon>Bauldia</taxon>
    </lineage>
</organism>
<dbReference type="AlphaFoldDB" id="A0A1G6B035"/>
<dbReference type="InterPro" id="IPR009009">
    <property type="entry name" value="RlpA-like_DPBB"/>
</dbReference>
<dbReference type="HAMAP" id="MF_02071">
    <property type="entry name" value="RlpA"/>
    <property type="match status" value="1"/>
</dbReference>
<dbReference type="Proteomes" id="UP000199071">
    <property type="component" value="Unassembled WGS sequence"/>
</dbReference>
<keyword evidence="3" id="KW-1003">Cell membrane</keyword>
<dbReference type="SUPFAM" id="SSF50685">
    <property type="entry name" value="Barwin-like endoglucanases"/>
    <property type="match status" value="1"/>
</dbReference>
<dbReference type="GO" id="GO:0008932">
    <property type="term" value="F:lytic endotransglycosylase activity"/>
    <property type="evidence" value="ECO:0007669"/>
    <property type="project" value="UniProtKB-UniRule"/>
</dbReference>
<dbReference type="Gene3D" id="2.40.40.10">
    <property type="entry name" value="RlpA-like domain"/>
    <property type="match status" value="1"/>
</dbReference>
<keyword evidence="7" id="KW-1185">Reference proteome</keyword>
<gene>
    <name evidence="3" type="primary">rlpA</name>
    <name evidence="6" type="ORF">SAMN02982931_01047</name>
</gene>
<evidence type="ECO:0000256" key="3">
    <source>
        <dbReference type="HAMAP-Rule" id="MF_02071"/>
    </source>
</evidence>
<feature type="domain" description="RlpA-like protein double-psi beta-barrel" evidence="5">
    <location>
        <begin position="89"/>
        <end position="178"/>
    </location>
</feature>
<dbReference type="Pfam" id="PF03330">
    <property type="entry name" value="DPBB_1"/>
    <property type="match status" value="1"/>
</dbReference>
<dbReference type="InterPro" id="IPR036908">
    <property type="entry name" value="RlpA-like_sf"/>
</dbReference>
<dbReference type="PANTHER" id="PTHR34183">
    <property type="entry name" value="ENDOLYTIC PEPTIDOGLYCAN TRANSGLYCOSYLASE RLPA"/>
    <property type="match status" value="1"/>
</dbReference>
<keyword evidence="3" id="KW-0564">Palmitate</keyword>
<dbReference type="PANTHER" id="PTHR34183:SF1">
    <property type="entry name" value="ENDOLYTIC PEPTIDOGLYCAN TRANSGLYCOSYLASE RLPA"/>
    <property type="match status" value="1"/>
</dbReference>
<dbReference type="STRING" id="665467.SAMN02982931_01047"/>